<gene>
    <name evidence="2" type="ORF">EV677_1405</name>
</gene>
<dbReference type="OrthoDB" id="5786415at2"/>
<evidence type="ECO:0000313" key="3">
    <source>
        <dbReference type="Proteomes" id="UP000294737"/>
    </source>
</evidence>
<keyword evidence="1" id="KW-0472">Membrane</keyword>
<name>A0A4R6GKH8_9BURK</name>
<accession>A0A4R6GKH8</accession>
<keyword evidence="1" id="KW-1133">Transmembrane helix</keyword>
<dbReference type="InterPro" id="IPR012902">
    <property type="entry name" value="N_methyl_site"/>
</dbReference>
<organism evidence="2 3">
    <name type="scientific">Herminiimonas fonticola</name>
    <dbReference type="NCBI Taxonomy" id="303380"/>
    <lineage>
        <taxon>Bacteria</taxon>
        <taxon>Pseudomonadati</taxon>
        <taxon>Pseudomonadota</taxon>
        <taxon>Betaproteobacteria</taxon>
        <taxon>Burkholderiales</taxon>
        <taxon>Oxalobacteraceae</taxon>
        <taxon>Herminiimonas</taxon>
    </lineage>
</organism>
<proteinExistence type="predicted"/>
<sequence length="171" mass="18543">MRDELRLFDRGSTLVELVLVLILVGILSLFVMPRFFDRNTFDTRAFGDSARATVRYAQKTAIAQNRSVFVDFGGGRIALCFDAACTNPVRSPTARNAVPACANSTIWMCDALPANVVIAPANQSFFFNALGRPFNIGNVDPASTFTLLTITMTGGGLNSTITIEPETGYVH</sequence>
<protein>
    <submittedName>
        <fullName evidence="2">MSHA pilin protein MshC</fullName>
    </submittedName>
</protein>
<dbReference type="RefSeq" id="WP_112991531.1">
    <property type="nucleotide sequence ID" value="NZ_PTLZ01000001.1"/>
</dbReference>
<feature type="transmembrane region" description="Helical" evidence="1">
    <location>
        <begin position="12"/>
        <end position="32"/>
    </location>
</feature>
<keyword evidence="3" id="KW-1185">Reference proteome</keyword>
<evidence type="ECO:0000313" key="2">
    <source>
        <dbReference type="EMBL" id="TDN94844.1"/>
    </source>
</evidence>
<dbReference type="NCBIfam" id="TIGR02532">
    <property type="entry name" value="IV_pilin_GFxxxE"/>
    <property type="match status" value="1"/>
</dbReference>
<comment type="caution">
    <text evidence="2">The sequence shown here is derived from an EMBL/GenBank/DDBJ whole genome shotgun (WGS) entry which is preliminary data.</text>
</comment>
<dbReference type="EMBL" id="SNWF01000004">
    <property type="protein sequence ID" value="TDN94844.1"/>
    <property type="molecule type" value="Genomic_DNA"/>
</dbReference>
<dbReference type="Proteomes" id="UP000294737">
    <property type="component" value="Unassembled WGS sequence"/>
</dbReference>
<evidence type="ECO:0000256" key="1">
    <source>
        <dbReference type="SAM" id="Phobius"/>
    </source>
</evidence>
<dbReference type="AlphaFoldDB" id="A0A4R6GKH8"/>
<dbReference type="SUPFAM" id="SSF54523">
    <property type="entry name" value="Pili subunits"/>
    <property type="match status" value="1"/>
</dbReference>
<keyword evidence="1" id="KW-0812">Transmembrane</keyword>
<dbReference type="InterPro" id="IPR045584">
    <property type="entry name" value="Pilin-like"/>
</dbReference>
<reference evidence="2 3" key="1">
    <citation type="submission" date="2019-03" db="EMBL/GenBank/DDBJ databases">
        <title>Genomic Encyclopedia of Type Strains, Phase IV (KMG-IV): sequencing the most valuable type-strain genomes for metagenomic binning, comparative biology and taxonomic classification.</title>
        <authorList>
            <person name="Goeker M."/>
        </authorList>
    </citation>
    <scope>NUCLEOTIDE SEQUENCE [LARGE SCALE GENOMIC DNA]</scope>
    <source>
        <strain evidence="2 3">DSM 18555</strain>
    </source>
</reference>